<evidence type="ECO:0000256" key="6">
    <source>
        <dbReference type="RuleBase" id="RU361124"/>
    </source>
</evidence>
<dbReference type="GO" id="GO:0005634">
    <property type="term" value="C:nucleus"/>
    <property type="evidence" value="ECO:0007669"/>
    <property type="project" value="UniProtKB-SubCell"/>
</dbReference>
<sequence length="485" mass="55285">MATRQTSFRARPIDISVALAIMRDPDAIKDEQVVQREVTHAHKALDKENEEVLTKETTEGVVEIPIPEILNVPSYETDYPTNYKQPEYYLRSKLTCGLPPEPETSTYCEYDLDNDDEDWLENYNDGQDVLSAEKFEEMLWRLELACAAANEKIMKANTTLAAARGQVMSYQERVDALGVVTNLPKDKALELLQEISGKQAILTAVYEYWVEKRKKTKSPILRRLQPPPAPNDTNPFNVFRPREKISRPQTRRRRENDVSSYDKLRQMRKSFDITIGICELMLKREKRKAELGAVEHEMQKLQVKLRHEPKASIEDIEKKVLEADKKRAKLEIPETPPNKNIVLAGGAVELVKKPDGVYVVMGDEMQNDLAGKKRRRDMGFAALGGHAPRPRVHIPILPYKPPPEIPDIEMLFAKTPSMASVRPFLLPLGISLKHCRPRYGRSGRIIFDRKDPITREVYSVVGEGDDSDGEDPFMIRSSFAPLSSH</sequence>
<dbReference type="GO" id="GO:0006357">
    <property type="term" value="P:regulation of transcription by RNA polymerase II"/>
    <property type="evidence" value="ECO:0007669"/>
    <property type="project" value="InterPro"/>
</dbReference>
<dbReference type="GO" id="GO:0035267">
    <property type="term" value="C:NuA4 histone acetyltransferase complex"/>
    <property type="evidence" value="ECO:0007669"/>
    <property type="project" value="InterPro"/>
</dbReference>
<gene>
    <name evidence="9" type="ORF">OMED0930_LOCUS3681</name>
</gene>
<dbReference type="Pfam" id="PF10513">
    <property type="entry name" value="EPL1"/>
    <property type="match status" value="1"/>
</dbReference>
<name>A0A7S0WDW5_9CHLO</name>
<evidence type="ECO:0000256" key="5">
    <source>
        <dbReference type="ARBA" id="ARBA00023242"/>
    </source>
</evidence>
<keyword evidence="3 6" id="KW-0805">Transcription regulation</keyword>
<organism evidence="9">
    <name type="scientific">Ostreococcus mediterraneus</name>
    <dbReference type="NCBI Taxonomy" id="1486918"/>
    <lineage>
        <taxon>Eukaryota</taxon>
        <taxon>Viridiplantae</taxon>
        <taxon>Chlorophyta</taxon>
        <taxon>Mamiellophyceae</taxon>
        <taxon>Mamiellales</taxon>
        <taxon>Bathycoccaceae</taxon>
        <taxon>Ostreococcus</taxon>
    </lineage>
</organism>
<keyword evidence="5 6" id="KW-0539">Nucleus</keyword>
<comment type="similarity">
    <text evidence="2 6">Belongs to the enhancer of polycomb family.</text>
</comment>
<reference evidence="9" key="1">
    <citation type="submission" date="2021-01" db="EMBL/GenBank/DDBJ databases">
        <authorList>
            <person name="Corre E."/>
            <person name="Pelletier E."/>
            <person name="Niang G."/>
            <person name="Scheremetjew M."/>
            <person name="Finn R."/>
            <person name="Kale V."/>
            <person name="Holt S."/>
            <person name="Cochrane G."/>
            <person name="Meng A."/>
            <person name="Brown T."/>
            <person name="Cohen L."/>
        </authorList>
    </citation>
    <scope>NUCLEOTIDE SEQUENCE</scope>
    <source>
        <strain evidence="9">Clade-D-RCC1621</strain>
    </source>
</reference>
<protein>
    <recommendedName>
        <fullName evidence="6">Enhancer of polycomb-like protein</fullName>
    </recommendedName>
</protein>
<keyword evidence="4 6" id="KW-0804">Transcription</keyword>
<evidence type="ECO:0000256" key="1">
    <source>
        <dbReference type="ARBA" id="ARBA00004123"/>
    </source>
</evidence>
<dbReference type="EMBL" id="HBFO01005295">
    <property type="protein sequence ID" value="CAD8812587.1"/>
    <property type="molecule type" value="Transcribed_RNA"/>
</dbReference>
<evidence type="ECO:0000259" key="8">
    <source>
        <dbReference type="Pfam" id="PF10513"/>
    </source>
</evidence>
<dbReference type="PANTHER" id="PTHR14898">
    <property type="entry name" value="ENHANCER OF POLYCOMB"/>
    <property type="match status" value="1"/>
</dbReference>
<evidence type="ECO:0000256" key="7">
    <source>
        <dbReference type="SAM" id="MobiDB-lite"/>
    </source>
</evidence>
<dbReference type="InterPro" id="IPR024943">
    <property type="entry name" value="Enhancer_polycomb"/>
</dbReference>
<accession>A0A7S0WDW5</accession>
<feature type="region of interest" description="Disordered" evidence="7">
    <location>
        <begin position="221"/>
        <end position="260"/>
    </location>
</feature>
<evidence type="ECO:0000256" key="2">
    <source>
        <dbReference type="ARBA" id="ARBA00008035"/>
    </source>
</evidence>
<evidence type="ECO:0000313" key="9">
    <source>
        <dbReference type="EMBL" id="CAD8812587.1"/>
    </source>
</evidence>
<dbReference type="InterPro" id="IPR019542">
    <property type="entry name" value="Enhancer_polycomb-like_N"/>
</dbReference>
<dbReference type="AlphaFoldDB" id="A0A7S0WDW5"/>
<evidence type="ECO:0000256" key="4">
    <source>
        <dbReference type="ARBA" id="ARBA00023163"/>
    </source>
</evidence>
<evidence type="ECO:0000256" key="3">
    <source>
        <dbReference type="ARBA" id="ARBA00023015"/>
    </source>
</evidence>
<comment type="subcellular location">
    <subcellularLocation>
        <location evidence="1 6">Nucleus</location>
    </subcellularLocation>
</comment>
<proteinExistence type="inferred from homology"/>
<feature type="domain" description="Enhancer of polycomb-like N-terminal" evidence="8">
    <location>
        <begin position="33"/>
        <end position="143"/>
    </location>
</feature>